<accession>A0A7C0U3Z2</accession>
<feature type="domain" description="HTH merR-type" evidence="2">
    <location>
        <begin position="7"/>
        <end position="76"/>
    </location>
</feature>
<evidence type="ECO:0000259" key="2">
    <source>
        <dbReference type="PROSITE" id="PS50937"/>
    </source>
</evidence>
<protein>
    <submittedName>
        <fullName evidence="3">MerR family transcriptional regulator</fullName>
    </submittedName>
</protein>
<evidence type="ECO:0000256" key="1">
    <source>
        <dbReference type="ARBA" id="ARBA00023125"/>
    </source>
</evidence>
<proteinExistence type="predicted"/>
<dbReference type="Proteomes" id="UP000886289">
    <property type="component" value="Unassembled WGS sequence"/>
</dbReference>
<dbReference type="PROSITE" id="PS50937">
    <property type="entry name" value="HTH_MERR_2"/>
    <property type="match status" value="1"/>
</dbReference>
<organism evidence="3">
    <name type="scientific">Desulfofervidus auxilii</name>
    <dbReference type="NCBI Taxonomy" id="1621989"/>
    <lineage>
        <taxon>Bacteria</taxon>
        <taxon>Pseudomonadati</taxon>
        <taxon>Thermodesulfobacteriota</taxon>
        <taxon>Candidatus Desulfofervidia</taxon>
        <taxon>Candidatus Desulfofervidales</taxon>
        <taxon>Candidatus Desulfofervidaceae</taxon>
        <taxon>Candidatus Desulfofervidus</taxon>
    </lineage>
</organism>
<comment type="caution">
    <text evidence="3">The sequence shown here is derived from an EMBL/GenBank/DDBJ whole genome shotgun (WGS) entry which is preliminary data.</text>
</comment>
<dbReference type="GO" id="GO:0003677">
    <property type="term" value="F:DNA binding"/>
    <property type="evidence" value="ECO:0007669"/>
    <property type="project" value="UniProtKB-KW"/>
</dbReference>
<sequence length="100" mass="12104">MSKNKKYFKISEVSKLVGLEPYILRFWEREFKEIKPIRFSSHRLYTIEDIKILLEIKKLLYEEGFTISGAKKQLSKRLKQHNILEEIREELKEILKHLGK</sequence>
<dbReference type="Gene3D" id="1.10.1660.10">
    <property type="match status" value="1"/>
</dbReference>
<dbReference type="InterPro" id="IPR047057">
    <property type="entry name" value="MerR_fam"/>
</dbReference>
<dbReference type="InterPro" id="IPR000551">
    <property type="entry name" value="MerR-type_HTH_dom"/>
</dbReference>
<reference evidence="3" key="1">
    <citation type="journal article" date="2020" name="mSystems">
        <title>Genome- and Community-Level Interaction Insights into Carbon Utilization and Element Cycling Functions of Hydrothermarchaeota in Hydrothermal Sediment.</title>
        <authorList>
            <person name="Zhou Z."/>
            <person name="Liu Y."/>
            <person name="Xu W."/>
            <person name="Pan J."/>
            <person name="Luo Z.H."/>
            <person name="Li M."/>
        </authorList>
    </citation>
    <scope>NUCLEOTIDE SEQUENCE [LARGE SCALE GENOMIC DNA]</scope>
    <source>
        <strain evidence="3">HyVt-233</strain>
    </source>
</reference>
<dbReference type="PANTHER" id="PTHR30204">
    <property type="entry name" value="REDOX-CYCLING DRUG-SENSING TRANSCRIPTIONAL ACTIVATOR SOXR"/>
    <property type="match status" value="1"/>
</dbReference>
<name>A0A7C0U3Z2_DESA2</name>
<dbReference type="PANTHER" id="PTHR30204:SF15">
    <property type="entry name" value="BLL5018 PROTEIN"/>
    <property type="match status" value="1"/>
</dbReference>
<gene>
    <name evidence="3" type="ORF">ENG63_09195</name>
</gene>
<dbReference type="SUPFAM" id="SSF46955">
    <property type="entry name" value="Putative DNA-binding domain"/>
    <property type="match status" value="1"/>
</dbReference>
<dbReference type="AlphaFoldDB" id="A0A7C0U3Z2"/>
<dbReference type="GO" id="GO:0003700">
    <property type="term" value="F:DNA-binding transcription factor activity"/>
    <property type="evidence" value="ECO:0007669"/>
    <property type="project" value="InterPro"/>
</dbReference>
<dbReference type="EMBL" id="DRBS01000338">
    <property type="protein sequence ID" value="HDD45015.1"/>
    <property type="molecule type" value="Genomic_DNA"/>
</dbReference>
<dbReference type="InterPro" id="IPR009061">
    <property type="entry name" value="DNA-bd_dom_put_sf"/>
</dbReference>
<dbReference type="Pfam" id="PF13411">
    <property type="entry name" value="MerR_1"/>
    <property type="match status" value="1"/>
</dbReference>
<keyword evidence="1" id="KW-0238">DNA-binding</keyword>
<evidence type="ECO:0000313" key="3">
    <source>
        <dbReference type="EMBL" id="HDD45015.1"/>
    </source>
</evidence>
<dbReference type="SMART" id="SM00422">
    <property type="entry name" value="HTH_MERR"/>
    <property type="match status" value="1"/>
</dbReference>